<dbReference type="GO" id="GO:0003677">
    <property type="term" value="F:DNA binding"/>
    <property type="evidence" value="ECO:0007669"/>
    <property type="project" value="InterPro"/>
</dbReference>
<evidence type="ECO:0000313" key="3">
    <source>
        <dbReference type="EMBL" id="MDM5282247.1"/>
    </source>
</evidence>
<dbReference type="InterPro" id="IPR011010">
    <property type="entry name" value="DNA_brk_join_enz"/>
</dbReference>
<sequence>MEAGLGIKEIQQRLGHTDINTTMNIYAHMTSHMEEKASQQFSKLMKDLLL</sequence>
<dbReference type="EMBL" id="JAUCFI010000003">
    <property type="protein sequence ID" value="MDM5282247.1"/>
    <property type="molecule type" value="Genomic_DNA"/>
</dbReference>
<comment type="caution">
    <text evidence="3">The sequence shown here is derived from an EMBL/GenBank/DDBJ whole genome shotgun (WGS) entry which is preliminary data.</text>
</comment>
<dbReference type="AlphaFoldDB" id="A0AAJ1QIS4"/>
<dbReference type="GO" id="GO:0006310">
    <property type="term" value="P:DNA recombination"/>
    <property type="evidence" value="ECO:0007669"/>
    <property type="project" value="UniProtKB-KW"/>
</dbReference>
<proteinExistence type="predicted"/>
<dbReference type="PROSITE" id="PS51898">
    <property type="entry name" value="TYR_RECOMBINASE"/>
    <property type="match status" value="1"/>
</dbReference>
<dbReference type="InterPro" id="IPR013762">
    <property type="entry name" value="Integrase-like_cat_sf"/>
</dbReference>
<evidence type="ECO:0000256" key="1">
    <source>
        <dbReference type="ARBA" id="ARBA00023172"/>
    </source>
</evidence>
<feature type="domain" description="Tyr recombinase" evidence="2">
    <location>
        <begin position="1"/>
        <end position="39"/>
    </location>
</feature>
<organism evidence="3 4">
    <name type="scientific">Peribacillus frigoritolerans</name>
    <dbReference type="NCBI Taxonomy" id="450367"/>
    <lineage>
        <taxon>Bacteria</taxon>
        <taxon>Bacillati</taxon>
        <taxon>Bacillota</taxon>
        <taxon>Bacilli</taxon>
        <taxon>Bacillales</taxon>
        <taxon>Bacillaceae</taxon>
        <taxon>Peribacillus</taxon>
    </lineage>
</organism>
<gene>
    <name evidence="3" type="ORF">QUF85_02805</name>
</gene>
<protein>
    <recommendedName>
        <fullName evidence="2">Tyr recombinase domain-containing protein</fullName>
    </recommendedName>
</protein>
<evidence type="ECO:0000313" key="4">
    <source>
        <dbReference type="Proteomes" id="UP001238973"/>
    </source>
</evidence>
<keyword evidence="1" id="KW-0233">DNA recombination</keyword>
<dbReference type="InterPro" id="IPR002104">
    <property type="entry name" value="Integrase_catalytic"/>
</dbReference>
<name>A0AAJ1QIS4_9BACI</name>
<reference evidence="3" key="1">
    <citation type="submission" date="2023-06" db="EMBL/GenBank/DDBJ databases">
        <title>Comparative genomics of Bacillaceae isolates and their secondary metabolite potential.</title>
        <authorList>
            <person name="Song L."/>
            <person name="Nielsen L.J."/>
            <person name="Mohite O."/>
            <person name="Xu X."/>
            <person name="Weber T."/>
            <person name="Kovacs A.T."/>
        </authorList>
    </citation>
    <scope>NUCLEOTIDE SEQUENCE</scope>
    <source>
        <strain evidence="3">G1S1</strain>
    </source>
</reference>
<dbReference type="GO" id="GO:0015074">
    <property type="term" value="P:DNA integration"/>
    <property type="evidence" value="ECO:0007669"/>
    <property type="project" value="InterPro"/>
</dbReference>
<dbReference type="Proteomes" id="UP001238973">
    <property type="component" value="Unassembled WGS sequence"/>
</dbReference>
<accession>A0AAJ1QIS4</accession>
<evidence type="ECO:0000259" key="2">
    <source>
        <dbReference type="PROSITE" id="PS51898"/>
    </source>
</evidence>
<dbReference type="SUPFAM" id="SSF56349">
    <property type="entry name" value="DNA breaking-rejoining enzymes"/>
    <property type="match status" value="1"/>
</dbReference>
<dbReference type="Gene3D" id="1.10.443.10">
    <property type="entry name" value="Intergrase catalytic core"/>
    <property type="match status" value="1"/>
</dbReference>